<dbReference type="EMBL" id="RHFK02000016">
    <property type="protein sequence ID" value="TWW63582.1"/>
    <property type="molecule type" value="Genomic_DNA"/>
</dbReference>
<name>A0A5C6N7Z2_9TELE</name>
<keyword evidence="4" id="KW-0808">Transferase</keyword>
<accession>A0A5C6N7Z2</accession>
<dbReference type="InterPro" id="IPR050861">
    <property type="entry name" value="Dihydroxyacetone_Kinase"/>
</dbReference>
<organism evidence="4 5">
    <name type="scientific">Takifugu flavidus</name>
    <name type="common">sansaifugu</name>
    <dbReference type="NCBI Taxonomy" id="433684"/>
    <lineage>
        <taxon>Eukaryota</taxon>
        <taxon>Metazoa</taxon>
        <taxon>Chordata</taxon>
        <taxon>Craniata</taxon>
        <taxon>Vertebrata</taxon>
        <taxon>Euteleostomi</taxon>
        <taxon>Actinopterygii</taxon>
        <taxon>Neopterygii</taxon>
        <taxon>Teleostei</taxon>
        <taxon>Neoteleostei</taxon>
        <taxon>Acanthomorphata</taxon>
        <taxon>Eupercaria</taxon>
        <taxon>Tetraodontiformes</taxon>
        <taxon>Tetradontoidea</taxon>
        <taxon>Tetraodontidae</taxon>
        <taxon>Takifugu</taxon>
    </lineage>
</organism>
<dbReference type="PANTHER" id="PTHR28629">
    <property type="entry name" value="TRIOKINASE/FMN CYCLASE"/>
    <property type="match status" value="1"/>
</dbReference>
<dbReference type="SUPFAM" id="SSF82549">
    <property type="entry name" value="DAK1/DegV-like"/>
    <property type="match status" value="1"/>
</dbReference>
<evidence type="ECO:0000256" key="2">
    <source>
        <dbReference type="ARBA" id="ARBA00048898"/>
    </source>
</evidence>
<keyword evidence="5" id="KW-1185">Reference proteome</keyword>
<dbReference type="PANTHER" id="PTHR28629:SF4">
    <property type="entry name" value="TRIOKINASE_FMN CYCLASE"/>
    <property type="match status" value="1"/>
</dbReference>
<dbReference type="AlphaFoldDB" id="A0A5C6N7Z2"/>
<keyword evidence="4" id="KW-0418">Kinase</keyword>
<dbReference type="InterPro" id="IPR004006">
    <property type="entry name" value="DhaK_dom"/>
</dbReference>
<evidence type="ECO:0000259" key="3">
    <source>
        <dbReference type="PROSITE" id="PS51481"/>
    </source>
</evidence>
<dbReference type="Pfam" id="PF02733">
    <property type="entry name" value="Dak1"/>
    <property type="match status" value="1"/>
</dbReference>
<proteinExistence type="predicted"/>
<dbReference type="GO" id="GO:0019563">
    <property type="term" value="P:glycerol catabolic process"/>
    <property type="evidence" value="ECO:0007669"/>
    <property type="project" value="TreeGrafter"/>
</dbReference>
<protein>
    <submittedName>
        <fullName evidence="4">Triokinase/FMN cyclase</fullName>
    </submittedName>
</protein>
<dbReference type="InterPro" id="IPR009057">
    <property type="entry name" value="Homeodomain-like_sf"/>
</dbReference>
<reference evidence="4 5" key="1">
    <citation type="submission" date="2019-04" db="EMBL/GenBank/DDBJ databases">
        <title>Chromosome genome assembly for Takifugu flavidus.</title>
        <authorList>
            <person name="Xiao S."/>
        </authorList>
    </citation>
    <scope>NUCLEOTIDE SEQUENCE [LARGE SCALE GENOMIC DNA]</scope>
    <source>
        <strain evidence="4">HTHZ2018</strain>
        <tissue evidence="4">Muscle</tissue>
    </source>
</reference>
<dbReference type="Pfam" id="PF13384">
    <property type="entry name" value="HTH_23"/>
    <property type="match status" value="1"/>
</dbReference>
<dbReference type="GO" id="GO:0004371">
    <property type="term" value="F:glycerone kinase activity"/>
    <property type="evidence" value="ECO:0007669"/>
    <property type="project" value="UniProtKB-EC"/>
</dbReference>
<evidence type="ECO:0000313" key="5">
    <source>
        <dbReference type="Proteomes" id="UP000324091"/>
    </source>
</evidence>
<sequence length="228" mass="24092">MQPRKKLLNSCDSCVDEALCGLVRGSGGLSLLKGHRVVIRSDLNSLKGKVALLSGGGSGHEPAHGGYVGAGMLSAAVAGGVFASPPPASILAAILSLHNAVLHLSWINISVDSMVRYLDATEVAQVVQLLQDGTSIRAIARRFAVSPSTVSRALRRFQETGSYSRRAGQGRRRSLNPQQDRYLLLCARRNRMSTARALQNDLKGSGAAVENVMLPATSFSMTGLVVGQ</sequence>
<dbReference type="GO" id="GO:0050354">
    <property type="term" value="F:triokinase activity"/>
    <property type="evidence" value="ECO:0007669"/>
    <property type="project" value="UniProtKB-EC"/>
</dbReference>
<dbReference type="GO" id="GO:0005829">
    <property type="term" value="C:cytosol"/>
    <property type="evidence" value="ECO:0007669"/>
    <property type="project" value="TreeGrafter"/>
</dbReference>
<comment type="caution">
    <text evidence="4">The sequence shown here is derived from an EMBL/GenBank/DDBJ whole genome shotgun (WGS) entry which is preliminary data.</text>
</comment>
<dbReference type="Proteomes" id="UP000324091">
    <property type="component" value="Chromosome 3"/>
</dbReference>
<dbReference type="PROSITE" id="PS51481">
    <property type="entry name" value="DHAK"/>
    <property type="match status" value="1"/>
</dbReference>
<dbReference type="InterPro" id="IPR036388">
    <property type="entry name" value="WH-like_DNA-bd_sf"/>
</dbReference>
<evidence type="ECO:0000313" key="4">
    <source>
        <dbReference type="EMBL" id="TWW63582.1"/>
    </source>
</evidence>
<comment type="catalytic activity">
    <reaction evidence="2">
        <text>dihydroxyacetone + ATP = dihydroxyacetone phosphate + ADP + H(+)</text>
        <dbReference type="Rhea" id="RHEA:15773"/>
        <dbReference type="ChEBI" id="CHEBI:15378"/>
        <dbReference type="ChEBI" id="CHEBI:16016"/>
        <dbReference type="ChEBI" id="CHEBI:30616"/>
        <dbReference type="ChEBI" id="CHEBI:57642"/>
        <dbReference type="ChEBI" id="CHEBI:456216"/>
        <dbReference type="EC" id="2.7.1.29"/>
    </reaction>
</comment>
<evidence type="ECO:0000256" key="1">
    <source>
        <dbReference type="ARBA" id="ARBA00047974"/>
    </source>
</evidence>
<dbReference type="SUPFAM" id="SSF46689">
    <property type="entry name" value="Homeodomain-like"/>
    <property type="match status" value="1"/>
</dbReference>
<dbReference type="Gene3D" id="3.40.50.10440">
    <property type="entry name" value="Dihydroxyacetone kinase, domain 1"/>
    <property type="match status" value="1"/>
</dbReference>
<comment type="catalytic activity">
    <reaction evidence="1">
        <text>D-glyceraldehyde + ATP = D-glyceraldehyde 3-phosphate + ADP + H(+)</text>
        <dbReference type="Rhea" id="RHEA:13941"/>
        <dbReference type="ChEBI" id="CHEBI:15378"/>
        <dbReference type="ChEBI" id="CHEBI:17378"/>
        <dbReference type="ChEBI" id="CHEBI:30616"/>
        <dbReference type="ChEBI" id="CHEBI:59776"/>
        <dbReference type="ChEBI" id="CHEBI:456216"/>
        <dbReference type="EC" id="2.7.1.28"/>
    </reaction>
</comment>
<feature type="domain" description="DhaK" evidence="3">
    <location>
        <begin position="10"/>
        <end position="228"/>
    </location>
</feature>
<dbReference type="Gene3D" id="1.10.10.10">
    <property type="entry name" value="Winged helix-like DNA-binding domain superfamily/Winged helix DNA-binding domain"/>
    <property type="match status" value="1"/>
</dbReference>
<gene>
    <name evidence="4" type="ORF">D4764_03G0005900</name>
</gene>